<dbReference type="Gene3D" id="3.20.20.80">
    <property type="entry name" value="Glycosidases"/>
    <property type="match status" value="1"/>
</dbReference>
<evidence type="ECO:0000259" key="4">
    <source>
        <dbReference type="PROSITE" id="PS51910"/>
    </source>
</evidence>
<dbReference type="RefSeq" id="WP_066290366.1">
    <property type="nucleotide sequence ID" value="NZ_CP016761.1"/>
</dbReference>
<sequence>MQIHVVKKGDSLWKLSQYYRLPWQELAVVNRLTSKDKLTVGQTLFIPTPFTYTVQPGDTLKEIGDMIGVSVAQLQQANPGVTDMNLAAGKQLNVPERTKKDITTNAFAEPVPKAKENFAAAAKGLTYITMFSYEVNEKGELKPLDDTEFLREAKNKNVKPLMSITNIKGGEFSEEVGTAILTNKEITNKVIENSLAMMKQKGYQGISVDFEFLGKKNKEAYNQFLRILTEKMHQQRYIVMTAVAPKISATQIGEWYESHDYKAHGEIVDYVILMTYEWGYSGGPPMAVSPIASVKKVLDYAVSEIDPKKILMGINLYGYDWTLPFKPGGEFAKALNPVQATQLAGKRQAAIKYSRKDESPYFRYWDKDKKEHIVWFEDLRSMKAKFDVVDQYGFAGVSFWNLSFGYPVFWNYLVDRYNIK</sequence>
<protein>
    <submittedName>
        <fullName evidence="5">Uncharacterized protein</fullName>
    </submittedName>
</protein>
<evidence type="ECO:0000313" key="6">
    <source>
        <dbReference type="Proteomes" id="UP000077412"/>
    </source>
</evidence>
<evidence type="ECO:0000259" key="3">
    <source>
        <dbReference type="PROSITE" id="PS51782"/>
    </source>
</evidence>
<dbReference type="KEGG" id="far:ABE41_011640"/>
<feature type="domain" description="LysM" evidence="3">
    <location>
        <begin position="50"/>
        <end position="94"/>
    </location>
</feature>
<dbReference type="GO" id="GO:0005975">
    <property type="term" value="P:carbohydrate metabolic process"/>
    <property type="evidence" value="ECO:0007669"/>
    <property type="project" value="InterPro"/>
</dbReference>
<dbReference type="SMART" id="SM00257">
    <property type="entry name" value="LysM"/>
    <property type="match status" value="2"/>
</dbReference>
<dbReference type="InterPro" id="IPR041704">
    <property type="entry name" value="CFLE_GH18"/>
</dbReference>
<keyword evidence="6" id="KW-1185">Reference proteome</keyword>
<feature type="domain" description="LysM" evidence="3">
    <location>
        <begin position="2"/>
        <end position="46"/>
    </location>
</feature>
<dbReference type="InterPro" id="IPR011583">
    <property type="entry name" value="Chitinase_II/V-like_cat"/>
</dbReference>
<evidence type="ECO:0000313" key="5">
    <source>
        <dbReference type="EMBL" id="ANX12662.1"/>
    </source>
</evidence>
<dbReference type="STRING" id="255247.ABE41_011640"/>
<proteinExistence type="predicted"/>
<feature type="domain" description="GH18" evidence="4">
    <location>
        <begin position="98"/>
        <end position="420"/>
    </location>
</feature>
<dbReference type="CDD" id="cd00118">
    <property type="entry name" value="LysM"/>
    <property type="match status" value="2"/>
</dbReference>
<keyword evidence="1" id="KW-0378">Hydrolase</keyword>
<evidence type="ECO:0000256" key="2">
    <source>
        <dbReference type="ARBA" id="ARBA00023295"/>
    </source>
</evidence>
<dbReference type="Gene3D" id="3.10.50.10">
    <property type="match status" value="1"/>
</dbReference>
<gene>
    <name evidence="5" type="ORF">ABE41_011640</name>
</gene>
<evidence type="ECO:0000256" key="1">
    <source>
        <dbReference type="ARBA" id="ARBA00022801"/>
    </source>
</evidence>
<organism evidence="5 6">
    <name type="scientific">Fictibacillus arsenicus</name>
    <dbReference type="NCBI Taxonomy" id="255247"/>
    <lineage>
        <taxon>Bacteria</taxon>
        <taxon>Bacillati</taxon>
        <taxon>Bacillota</taxon>
        <taxon>Bacilli</taxon>
        <taxon>Bacillales</taxon>
        <taxon>Fictibacillaceae</taxon>
        <taxon>Fictibacillus</taxon>
    </lineage>
</organism>
<dbReference type="Proteomes" id="UP000077412">
    <property type="component" value="Chromosome"/>
</dbReference>
<dbReference type="Pfam" id="PF01476">
    <property type="entry name" value="LysM"/>
    <property type="match status" value="2"/>
</dbReference>
<dbReference type="SUPFAM" id="SSF51445">
    <property type="entry name" value="(Trans)glycosidases"/>
    <property type="match status" value="1"/>
</dbReference>
<dbReference type="EMBL" id="CP016761">
    <property type="protein sequence ID" value="ANX12662.1"/>
    <property type="molecule type" value="Genomic_DNA"/>
</dbReference>
<dbReference type="SMART" id="SM00636">
    <property type="entry name" value="Glyco_18"/>
    <property type="match status" value="1"/>
</dbReference>
<dbReference type="InterPro" id="IPR001223">
    <property type="entry name" value="Glyco_hydro18_cat"/>
</dbReference>
<reference evidence="5 6" key="1">
    <citation type="submission" date="2016-08" db="EMBL/GenBank/DDBJ databases">
        <title>Complete genome sequence of Fictibacillus arsenicus G25-54, a strain with toxicity to nematodes and a potential arsenic-resistance activity.</title>
        <authorList>
            <person name="Zheng Z."/>
        </authorList>
    </citation>
    <scope>NUCLEOTIDE SEQUENCE [LARGE SCALE GENOMIC DNA]</scope>
    <source>
        <strain evidence="5 6">G25-54</strain>
    </source>
</reference>
<dbReference type="Gene3D" id="3.10.350.10">
    <property type="entry name" value="LysM domain"/>
    <property type="match status" value="2"/>
</dbReference>
<dbReference type="GO" id="GO:0016798">
    <property type="term" value="F:hydrolase activity, acting on glycosyl bonds"/>
    <property type="evidence" value="ECO:0007669"/>
    <property type="project" value="UniProtKB-KW"/>
</dbReference>
<dbReference type="OrthoDB" id="9769314at2"/>
<dbReference type="InterPro" id="IPR029070">
    <property type="entry name" value="Chitinase_insertion_sf"/>
</dbReference>
<dbReference type="PROSITE" id="PS51910">
    <property type="entry name" value="GH18_2"/>
    <property type="match status" value="1"/>
</dbReference>
<keyword evidence="2" id="KW-0326">Glycosidase</keyword>
<dbReference type="InterPro" id="IPR018392">
    <property type="entry name" value="LysM"/>
</dbReference>
<dbReference type="CDD" id="cd02874">
    <property type="entry name" value="GH18_CFLE_spore_hydrolase"/>
    <property type="match status" value="1"/>
</dbReference>
<dbReference type="InterPro" id="IPR036779">
    <property type="entry name" value="LysM_dom_sf"/>
</dbReference>
<dbReference type="PROSITE" id="PS51782">
    <property type="entry name" value="LYSM"/>
    <property type="match status" value="2"/>
</dbReference>
<dbReference type="PANTHER" id="PTHR46066">
    <property type="entry name" value="CHITINASE DOMAIN-CONTAINING PROTEIN 1 FAMILY MEMBER"/>
    <property type="match status" value="1"/>
</dbReference>
<dbReference type="GO" id="GO:0008061">
    <property type="term" value="F:chitin binding"/>
    <property type="evidence" value="ECO:0007669"/>
    <property type="project" value="InterPro"/>
</dbReference>
<dbReference type="SUPFAM" id="SSF54106">
    <property type="entry name" value="LysM domain"/>
    <property type="match status" value="2"/>
</dbReference>
<dbReference type="PANTHER" id="PTHR46066:SF2">
    <property type="entry name" value="CHITINASE DOMAIN-CONTAINING PROTEIN 1"/>
    <property type="match status" value="1"/>
</dbReference>
<dbReference type="GO" id="GO:0012505">
    <property type="term" value="C:endomembrane system"/>
    <property type="evidence" value="ECO:0007669"/>
    <property type="project" value="TreeGrafter"/>
</dbReference>
<dbReference type="GO" id="GO:0070492">
    <property type="term" value="F:oligosaccharide binding"/>
    <property type="evidence" value="ECO:0007669"/>
    <property type="project" value="TreeGrafter"/>
</dbReference>
<name>A0A1B1Z5F4_9BACL</name>
<dbReference type="InterPro" id="IPR017853">
    <property type="entry name" value="GH"/>
</dbReference>
<dbReference type="AlphaFoldDB" id="A0A1B1Z5F4"/>
<dbReference type="Pfam" id="PF00704">
    <property type="entry name" value="Glyco_hydro_18"/>
    <property type="match status" value="1"/>
</dbReference>
<accession>A0A1B1Z5F4</accession>